<evidence type="ECO:0008006" key="4">
    <source>
        <dbReference type="Google" id="ProtNLM"/>
    </source>
</evidence>
<feature type="compositionally biased region" description="Acidic residues" evidence="1">
    <location>
        <begin position="1"/>
        <end position="11"/>
    </location>
</feature>
<sequence length="195" mass="19658">MVDAGSDDEGWCDVGDGGGGGGGPTGGGGGGEPTIAPGEAARRAVANLTLTAVPPELSPDWNRNEWKMLAVGFPVWVSADPDSLAPLSDAESVEGLTVELRAHSPEVSVAMGDGTTLTCATEGRPFVVGSAEPGSKGPCSHTYQELGVYTSTATYTWQVDWEAGGESGTIEVSNSASSEIPIGELHAVGTGEGPN</sequence>
<evidence type="ECO:0000256" key="1">
    <source>
        <dbReference type="SAM" id="MobiDB-lite"/>
    </source>
</evidence>
<reference evidence="2 3" key="1">
    <citation type="submission" date="2019-03" db="EMBL/GenBank/DDBJ databases">
        <title>Genomic Encyclopedia of Archaeal and Bacterial Type Strains, Phase II (KMG-II): from individual species to whole genera.</title>
        <authorList>
            <person name="Goeker M."/>
        </authorList>
    </citation>
    <scope>NUCLEOTIDE SEQUENCE [LARGE SCALE GENOMIC DNA]</scope>
    <source>
        <strain evidence="2 3">DSM 24323</strain>
    </source>
</reference>
<organism evidence="2 3">
    <name type="scientific">Naumannella halotolerans</name>
    <dbReference type="NCBI Taxonomy" id="993414"/>
    <lineage>
        <taxon>Bacteria</taxon>
        <taxon>Bacillati</taxon>
        <taxon>Actinomycetota</taxon>
        <taxon>Actinomycetes</taxon>
        <taxon>Propionibacteriales</taxon>
        <taxon>Propionibacteriaceae</taxon>
        <taxon>Naumannella</taxon>
    </lineage>
</organism>
<dbReference type="AlphaFoldDB" id="A0A4R7J9N0"/>
<dbReference type="RefSeq" id="WP_208292823.1">
    <property type="nucleotide sequence ID" value="NZ_CP171129.1"/>
</dbReference>
<name>A0A4R7J9N0_9ACTN</name>
<gene>
    <name evidence="2" type="ORF">CLV29_1898</name>
</gene>
<evidence type="ECO:0000313" key="3">
    <source>
        <dbReference type="Proteomes" id="UP000295371"/>
    </source>
</evidence>
<keyword evidence="3" id="KW-1185">Reference proteome</keyword>
<feature type="compositionally biased region" description="Gly residues" evidence="1">
    <location>
        <begin position="15"/>
        <end position="32"/>
    </location>
</feature>
<dbReference type="Proteomes" id="UP000295371">
    <property type="component" value="Unassembled WGS sequence"/>
</dbReference>
<feature type="region of interest" description="Disordered" evidence="1">
    <location>
        <begin position="1"/>
        <end position="36"/>
    </location>
</feature>
<protein>
    <recommendedName>
        <fullName evidence="4">PKD domain-containing protein</fullName>
    </recommendedName>
</protein>
<comment type="caution">
    <text evidence="2">The sequence shown here is derived from an EMBL/GenBank/DDBJ whole genome shotgun (WGS) entry which is preliminary data.</text>
</comment>
<accession>A0A4R7J9N0</accession>
<evidence type="ECO:0000313" key="2">
    <source>
        <dbReference type="EMBL" id="TDT34241.1"/>
    </source>
</evidence>
<dbReference type="EMBL" id="SOAW01000001">
    <property type="protein sequence ID" value="TDT34241.1"/>
    <property type="molecule type" value="Genomic_DNA"/>
</dbReference>
<proteinExistence type="predicted"/>